<evidence type="ECO:0000256" key="1">
    <source>
        <dbReference type="ARBA" id="ARBA00022574"/>
    </source>
</evidence>
<sequence>MTKLKTSDNSRLFKEKKSSLQRQKLRTLLYSDQINLTSDERDDDDCNLNDHSARKSSASDPTTRYPNVSSSPAPSSGTASPYYLSPWNQPSPYTKSPWIHQQFPTIDQSSESLNNGLIGSLIREEGHVYSLATCGDLLYTGSDSKNIRVWKNLKDFSGFKSNSGLVKAIVALNDKIFTGHQDGKIRVWKLSGLRKNGYKRIGSLPTTKEFLKKSINPNSYVQVRRHHNVPWIKHFDAISCMAVDVAGGLLYSASWDKTLKVWRLSDSKCIESITAHDDAVNSVVVGFDGLIFTGSADGTVKAWRRELVGKSTQHVLVDTLLRQESAVTSLAVNGETAAVYAGSSDGLVNFWGREKHFISHGGLLRGHKLAVLCLAAAGNLVFSGSADKSICVWRREEGGIHTCLSVLTGHSGPVKCLAVEEGDNDDDCDQRWRLYSGSLDKSVMVWSVSENATNEDKLEGI</sequence>
<dbReference type="InterPro" id="IPR045182">
    <property type="entry name" value="JINGUBANG-like"/>
</dbReference>
<feature type="compositionally biased region" description="Polar residues" evidence="4">
    <location>
        <begin position="55"/>
        <end position="68"/>
    </location>
</feature>
<dbReference type="FunFam" id="2.130.10.10:FF:000775">
    <property type="entry name" value="BnaA09g28200D protein"/>
    <property type="match status" value="1"/>
</dbReference>
<dbReference type="PANTHER" id="PTHR22844">
    <property type="entry name" value="F-BOX AND WD40 DOMAIN PROTEIN"/>
    <property type="match status" value="1"/>
</dbReference>
<dbReference type="PANTHER" id="PTHR22844:SF370">
    <property type="entry name" value="OS12G0594000 PROTEIN"/>
    <property type="match status" value="1"/>
</dbReference>
<evidence type="ECO:0000313" key="5">
    <source>
        <dbReference type="EMBL" id="KAL3538921.1"/>
    </source>
</evidence>
<accession>A0ABD3B625</accession>
<evidence type="ECO:0000256" key="2">
    <source>
        <dbReference type="ARBA" id="ARBA00022737"/>
    </source>
</evidence>
<evidence type="ECO:0000256" key="4">
    <source>
        <dbReference type="SAM" id="MobiDB-lite"/>
    </source>
</evidence>
<protein>
    <submittedName>
        <fullName evidence="5">Uncharacterized protein</fullName>
    </submittedName>
</protein>
<dbReference type="InterPro" id="IPR001680">
    <property type="entry name" value="WD40_rpt"/>
</dbReference>
<proteinExistence type="predicted"/>
<reference evidence="5 6" key="1">
    <citation type="submission" date="2024-11" db="EMBL/GenBank/DDBJ databases">
        <title>A near-complete genome assembly of Cinchona calisaya.</title>
        <authorList>
            <person name="Lian D.C."/>
            <person name="Zhao X.W."/>
            <person name="Wei L."/>
        </authorList>
    </citation>
    <scope>NUCLEOTIDE SEQUENCE [LARGE SCALE GENOMIC DNA]</scope>
    <source>
        <tissue evidence="5">Nenye</tissue>
    </source>
</reference>
<dbReference type="InterPro" id="IPR036322">
    <property type="entry name" value="WD40_repeat_dom_sf"/>
</dbReference>
<gene>
    <name evidence="5" type="ORF">ACH5RR_002287</name>
</gene>
<dbReference type="AlphaFoldDB" id="A0ABD3B625"/>
<dbReference type="CDD" id="cd00200">
    <property type="entry name" value="WD40"/>
    <property type="match status" value="1"/>
</dbReference>
<dbReference type="PROSITE" id="PS50082">
    <property type="entry name" value="WD_REPEATS_2"/>
    <property type="match status" value="4"/>
</dbReference>
<feature type="compositionally biased region" description="Basic and acidic residues" evidence="4">
    <location>
        <begin position="1"/>
        <end position="18"/>
    </location>
</feature>
<organism evidence="5 6">
    <name type="scientific">Cinchona calisaya</name>
    <dbReference type="NCBI Taxonomy" id="153742"/>
    <lineage>
        <taxon>Eukaryota</taxon>
        <taxon>Viridiplantae</taxon>
        <taxon>Streptophyta</taxon>
        <taxon>Embryophyta</taxon>
        <taxon>Tracheophyta</taxon>
        <taxon>Spermatophyta</taxon>
        <taxon>Magnoliopsida</taxon>
        <taxon>eudicotyledons</taxon>
        <taxon>Gunneridae</taxon>
        <taxon>Pentapetalae</taxon>
        <taxon>asterids</taxon>
        <taxon>lamiids</taxon>
        <taxon>Gentianales</taxon>
        <taxon>Rubiaceae</taxon>
        <taxon>Cinchonoideae</taxon>
        <taxon>Cinchoneae</taxon>
        <taxon>Cinchona</taxon>
    </lineage>
</organism>
<feature type="repeat" description="WD" evidence="3">
    <location>
        <begin position="320"/>
        <end position="351"/>
    </location>
</feature>
<dbReference type="EMBL" id="JBJUIK010000001">
    <property type="protein sequence ID" value="KAL3538921.1"/>
    <property type="molecule type" value="Genomic_DNA"/>
</dbReference>
<evidence type="ECO:0000313" key="6">
    <source>
        <dbReference type="Proteomes" id="UP001630127"/>
    </source>
</evidence>
<feature type="region of interest" description="Disordered" evidence="4">
    <location>
        <begin position="33"/>
        <end position="78"/>
    </location>
</feature>
<comment type="caution">
    <text evidence="5">The sequence shown here is derived from an EMBL/GenBank/DDBJ whole genome shotgun (WGS) entry which is preliminary data.</text>
</comment>
<keyword evidence="2" id="KW-0677">Repeat</keyword>
<keyword evidence="6" id="KW-1185">Reference proteome</keyword>
<dbReference type="SUPFAM" id="SSF50978">
    <property type="entry name" value="WD40 repeat-like"/>
    <property type="match status" value="1"/>
</dbReference>
<name>A0ABD3B625_9GENT</name>
<feature type="repeat" description="WD" evidence="3">
    <location>
        <begin position="364"/>
        <end position="393"/>
    </location>
</feature>
<evidence type="ECO:0000256" key="3">
    <source>
        <dbReference type="PROSITE-ProRule" id="PRU00221"/>
    </source>
</evidence>
<dbReference type="Gene3D" id="2.130.10.10">
    <property type="entry name" value="YVTN repeat-like/Quinoprotein amine dehydrogenase"/>
    <property type="match status" value="2"/>
</dbReference>
<feature type="repeat" description="WD" evidence="3">
    <location>
        <begin position="231"/>
        <end position="272"/>
    </location>
</feature>
<dbReference type="Pfam" id="PF00400">
    <property type="entry name" value="WD40"/>
    <property type="match status" value="5"/>
</dbReference>
<dbReference type="InterPro" id="IPR015943">
    <property type="entry name" value="WD40/YVTN_repeat-like_dom_sf"/>
</dbReference>
<dbReference type="SMART" id="SM00320">
    <property type="entry name" value="WD40"/>
    <property type="match status" value="7"/>
</dbReference>
<keyword evidence="1 3" id="KW-0853">WD repeat</keyword>
<dbReference type="InterPro" id="IPR020472">
    <property type="entry name" value="WD40_PAC1"/>
</dbReference>
<feature type="region of interest" description="Disordered" evidence="4">
    <location>
        <begin position="1"/>
        <end position="20"/>
    </location>
</feature>
<feature type="repeat" description="WD" evidence="3">
    <location>
        <begin position="273"/>
        <end position="303"/>
    </location>
</feature>
<dbReference type="PROSITE" id="PS50294">
    <property type="entry name" value="WD_REPEATS_REGION"/>
    <property type="match status" value="1"/>
</dbReference>
<feature type="compositionally biased region" description="Low complexity" evidence="4">
    <location>
        <begin position="69"/>
        <end position="78"/>
    </location>
</feature>
<dbReference type="PRINTS" id="PR00320">
    <property type="entry name" value="GPROTEINBRPT"/>
</dbReference>
<dbReference type="Proteomes" id="UP001630127">
    <property type="component" value="Unassembled WGS sequence"/>
</dbReference>